<gene>
    <name evidence="1" type="ORF">J2W94_000298</name>
</gene>
<name>A0ABU1RPI7_9GAMM</name>
<reference evidence="1 2" key="1">
    <citation type="submission" date="2023-07" db="EMBL/GenBank/DDBJ databases">
        <title>Sorghum-associated microbial communities from plants grown in Nebraska, USA.</title>
        <authorList>
            <person name="Schachtman D."/>
        </authorList>
    </citation>
    <scope>NUCLEOTIDE SEQUENCE [LARGE SCALE GENOMIC DNA]</scope>
    <source>
        <strain evidence="1 2">BE107</strain>
    </source>
</reference>
<dbReference type="EMBL" id="JAVDTT010000001">
    <property type="protein sequence ID" value="MDR6840034.1"/>
    <property type="molecule type" value="Genomic_DNA"/>
</dbReference>
<protein>
    <recommendedName>
        <fullName evidence="3">PepSY domain-containing protein</fullName>
    </recommendedName>
</protein>
<evidence type="ECO:0000313" key="2">
    <source>
        <dbReference type="Proteomes" id="UP001254759"/>
    </source>
</evidence>
<proteinExistence type="predicted"/>
<evidence type="ECO:0000313" key="1">
    <source>
        <dbReference type="EMBL" id="MDR6840034.1"/>
    </source>
</evidence>
<sequence length="90" mass="9741">MPLSHADGAGEASANVATPIEIEASVIGDGLGIDPSQVQDLLREGKISTLCERGIGEDQGRYRVTFYYGKQRFRILTDEAGNVIEESEPM</sequence>
<comment type="caution">
    <text evidence="1">The sequence shown here is derived from an EMBL/GenBank/DDBJ whole genome shotgun (WGS) entry which is preliminary data.</text>
</comment>
<evidence type="ECO:0008006" key="3">
    <source>
        <dbReference type="Google" id="ProtNLM"/>
    </source>
</evidence>
<accession>A0ABU1RPI7</accession>
<dbReference type="RefSeq" id="WP_310089861.1">
    <property type="nucleotide sequence ID" value="NZ_JAVDTT010000001.1"/>
</dbReference>
<dbReference type="Proteomes" id="UP001254759">
    <property type="component" value="Unassembled WGS sequence"/>
</dbReference>
<dbReference type="Pfam" id="PF20132">
    <property type="entry name" value="DUF6522"/>
    <property type="match status" value="1"/>
</dbReference>
<keyword evidence="2" id="KW-1185">Reference proteome</keyword>
<organism evidence="1 2">
    <name type="scientific">Pseudoxanthomonas sacheonensis</name>
    <dbReference type="NCBI Taxonomy" id="443615"/>
    <lineage>
        <taxon>Bacteria</taxon>
        <taxon>Pseudomonadati</taxon>
        <taxon>Pseudomonadota</taxon>
        <taxon>Gammaproteobacteria</taxon>
        <taxon>Lysobacterales</taxon>
        <taxon>Lysobacteraceae</taxon>
        <taxon>Pseudoxanthomonas</taxon>
    </lineage>
</organism>
<dbReference type="InterPro" id="IPR045389">
    <property type="entry name" value="DUF6522"/>
</dbReference>